<evidence type="ECO:0000256" key="8">
    <source>
        <dbReference type="ARBA" id="ARBA00022840"/>
    </source>
</evidence>
<organism evidence="11 12">
    <name type="scientific">Janibacter melonis</name>
    <dbReference type="NCBI Taxonomy" id="262209"/>
    <lineage>
        <taxon>Bacteria</taxon>
        <taxon>Bacillati</taxon>
        <taxon>Actinomycetota</taxon>
        <taxon>Actinomycetes</taxon>
        <taxon>Micrococcales</taxon>
        <taxon>Intrasporangiaceae</taxon>
        <taxon>Janibacter</taxon>
    </lineage>
</organism>
<dbReference type="PANTHER" id="PTHR20858">
    <property type="entry name" value="PHOSPHOMETHYLPYRIMIDINE KINASE"/>
    <property type="match status" value="1"/>
</dbReference>
<evidence type="ECO:0000256" key="9">
    <source>
        <dbReference type="ARBA" id="ARBA00022977"/>
    </source>
</evidence>
<dbReference type="PANTHER" id="PTHR20858:SF17">
    <property type="entry name" value="HYDROXYMETHYLPYRIMIDINE_PHOSPHOMETHYLPYRIMIDINE KINASE THI20-RELATED"/>
    <property type="match status" value="1"/>
</dbReference>
<dbReference type="EC" id="2.7.1.49" evidence="11"/>
<dbReference type="UniPathway" id="UPA00060">
    <property type="reaction ID" value="UER00138"/>
</dbReference>
<dbReference type="SUPFAM" id="SSF53613">
    <property type="entry name" value="Ribokinase-like"/>
    <property type="match status" value="1"/>
</dbReference>
<proteinExistence type="predicted"/>
<dbReference type="GO" id="GO:0009228">
    <property type="term" value="P:thiamine biosynthetic process"/>
    <property type="evidence" value="ECO:0007669"/>
    <property type="project" value="UniProtKB-KW"/>
</dbReference>
<dbReference type="GeneID" id="59161271"/>
<dbReference type="KEGG" id="jme:EEW87_008845"/>
<evidence type="ECO:0000256" key="5">
    <source>
        <dbReference type="ARBA" id="ARBA00022679"/>
    </source>
</evidence>
<dbReference type="InterPro" id="IPR029056">
    <property type="entry name" value="Ribokinase-like"/>
</dbReference>
<dbReference type="GO" id="GO:0008972">
    <property type="term" value="F:phosphomethylpyrimidine kinase activity"/>
    <property type="evidence" value="ECO:0007669"/>
    <property type="project" value="UniProtKB-EC"/>
</dbReference>
<evidence type="ECO:0000313" key="12">
    <source>
        <dbReference type="Proteomes" id="UP000271708"/>
    </source>
</evidence>
<keyword evidence="7 11" id="KW-0418">Kinase</keyword>
<protein>
    <submittedName>
        <fullName evidence="11">Bifunctional hydroxymethylpyrimidine kinase/phosphomethylpyrimidine kinase</fullName>
        <ecNumber evidence="11">2.7.1.49</ecNumber>
        <ecNumber evidence="11">2.7.4.7</ecNumber>
    </submittedName>
</protein>
<dbReference type="Proteomes" id="UP000271708">
    <property type="component" value="Chromosome"/>
</dbReference>
<gene>
    <name evidence="11" type="primary">thiD</name>
    <name evidence="11" type="ORF">EEW87_008845</name>
</gene>
<dbReference type="GO" id="GO:0009229">
    <property type="term" value="P:thiamine diphosphate biosynthetic process"/>
    <property type="evidence" value="ECO:0007669"/>
    <property type="project" value="UniProtKB-UniPathway"/>
</dbReference>
<name>A0A650GDI4_9MICO</name>
<dbReference type="GO" id="GO:0005524">
    <property type="term" value="F:ATP binding"/>
    <property type="evidence" value="ECO:0007669"/>
    <property type="project" value="UniProtKB-KW"/>
</dbReference>
<dbReference type="EC" id="2.7.4.7" evidence="11"/>
<dbReference type="Gene3D" id="3.40.1190.20">
    <property type="match status" value="1"/>
</dbReference>
<dbReference type="EMBL" id="CP044548">
    <property type="protein sequence ID" value="QGX08387.1"/>
    <property type="molecule type" value="Genomic_DNA"/>
</dbReference>
<keyword evidence="6" id="KW-0547">Nucleotide-binding</keyword>
<comment type="catalytic activity">
    <reaction evidence="2">
        <text>4-amino-2-methyl-5-(phosphooxymethyl)pyrimidine + ATP = 4-amino-2-methyl-5-(diphosphooxymethyl)pyrimidine + ADP</text>
        <dbReference type="Rhea" id="RHEA:19893"/>
        <dbReference type="ChEBI" id="CHEBI:30616"/>
        <dbReference type="ChEBI" id="CHEBI:57841"/>
        <dbReference type="ChEBI" id="CHEBI:58354"/>
        <dbReference type="ChEBI" id="CHEBI:456216"/>
        <dbReference type="EC" id="2.7.4.7"/>
    </reaction>
</comment>
<evidence type="ECO:0000256" key="7">
    <source>
        <dbReference type="ARBA" id="ARBA00022777"/>
    </source>
</evidence>
<feature type="domain" description="Pyridoxamine kinase/Phosphomethylpyrimidine kinase" evidence="10">
    <location>
        <begin position="13"/>
        <end position="262"/>
    </location>
</feature>
<dbReference type="AlphaFoldDB" id="A0A650GDI4"/>
<evidence type="ECO:0000256" key="1">
    <source>
        <dbReference type="ARBA" id="ARBA00000151"/>
    </source>
</evidence>
<dbReference type="RefSeq" id="WP_123093367.1">
    <property type="nucleotide sequence ID" value="NZ_CP044548.2"/>
</dbReference>
<sequence length="271" mass="27775">MSVPNVLTIAGSDPSGGAGVQADLKTFGALGAYGCAVLTSLTAQSTKGVTGVHHVPAGFVREQVETLVDDVELAATKIGMLGSAEVVAVVGELVCRGGLGEVVLDPVMVSTAGSRLLDEDAVEGVRALLPVVDLVTPNTAEAAVLLGLTPHAAARDLDEMHRHAQALLDLGAARVLLKGGHVAGDESVDLLVDGTGVRELSARRVPTRHTHGTGCTLSSAIAALRPRGDAWAETVAQAKDWLTGALTHADELSVGHAAGPVHHHWALWPRG</sequence>
<comment type="catalytic activity">
    <reaction evidence="1">
        <text>4-amino-5-hydroxymethyl-2-methylpyrimidine + ATP = 4-amino-2-methyl-5-(phosphooxymethyl)pyrimidine + ADP + H(+)</text>
        <dbReference type="Rhea" id="RHEA:23096"/>
        <dbReference type="ChEBI" id="CHEBI:15378"/>
        <dbReference type="ChEBI" id="CHEBI:16892"/>
        <dbReference type="ChEBI" id="CHEBI:30616"/>
        <dbReference type="ChEBI" id="CHEBI:58354"/>
        <dbReference type="ChEBI" id="CHEBI:456216"/>
        <dbReference type="EC" id="2.7.1.49"/>
    </reaction>
</comment>
<keyword evidence="5 11" id="KW-0808">Transferase</keyword>
<dbReference type="NCBIfam" id="TIGR00097">
    <property type="entry name" value="HMP-P_kinase"/>
    <property type="match status" value="1"/>
</dbReference>
<keyword evidence="9" id="KW-0784">Thiamine biosynthesis</keyword>
<comment type="pathway">
    <text evidence="4">Cofactor biosynthesis; thiamine diphosphate biosynthesis; 4-amino-2-methyl-5-diphosphomethylpyrimidine from 5-amino-1-(5-phospho-D-ribosyl)imidazole: step 3/3.</text>
</comment>
<dbReference type="FunFam" id="3.40.1190.20:FF:000003">
    <property type="entry name" value="Phosphomethylpyrimidine kinase ThiD"/>
    <property type="match status" value="1"/>
</dbReference>
<evidence type="ECO:0000313" key="11">
    <source>
        <dbReference type="EMBL" id="QGX08387.1"/>
    </source>
</evidence>
<dbReference type="GO" id="GO:0005829">
    <property type="term" value="C:cytosol"/>
    <property type="evidence" value="ECO:0007669"/>
    <property type="project" value="TreeGrafter"/>
</dbReference>
<evidence type="ECO:0000259" key="10">
    <source>
        <dbReference type="Pfam" id="PF08543"/>
    </source>
</evidence>
<dbReference type="CDD" id="cd01169">
    <property type="entry name" value="HMPP_kinase"/>
    <property type="match status" value="1"/>
</dbReference>
<dbReference type="Pfam" id="PF08543">
    <property type="entry name" value="Phos_pyr_kin"/>
    <property type="match status" value="1"/>
</dbReference>
<evidence type="ECO:0000256" key="4">
    <source>
        <dbReference type="ARBA" id="ARBA00004769"/>
    </source>
</evidence>
<evidence type="ECO:0000256" key="3">
    <source>
        <dbReference type="ARBA" id="ARBA00003848"/>
    </source>
</evidence>
<dbReference type="InterPro" id="IPR013749">
    <property type="entry name" value="PM/HMP-P_kinase-1"/>
</dbReference>
<dbReference type="InterPro" id="IPR004399">
    <property type="entry name" value="HMP/HMP-P_kinase_dom"/>
</dbReference>
<evidence type="ECO:0000256" key="2">
    <source>
        <dbReference type="ARBA" id="ARBA00000565"/>
    </source>
</evidence>
<reference evidence="11 12" key="1">
    <citation type="submission" date="2019-09" db="EMBL/GenBank/DDBJ databases">
        <title>Complete Genome Sequence of Janibacter melonis M714 with both human health impact and industrial applications.</title>
        <authorList>
            <person name="Jin M."/>
            <person name="Zhao Q.R."/>
        </authorList>
    </citation>
    <scope>NUCLEOTIDE SEQUENCE [LARGE SCALE GENOMIC DNA]</scope>
    <source>
        <strain evidence="11 12">M714</strain>
    </source>
</reference>
<dbReference type="GO" id="GO:0008902">
    <property type="term" value="F:hydroxymethylpyrimidine kinase activity"/>
    <property type="evidence" value="ECO:0007669"/>
    <property type="project" value="UniProtKB-EC"/>
</dbReference>
<keyword evidence="8" id="KW-0067">ATP-binding</keyword>
<comment type="function">
    <text evidence="3">Catalyzes the phosphorylation of hydroxymethylpyrimidine phosphate (HMP-P) to HMP-PP, and of HMP to HMP-P.</text>
</comment>
<evidence type="ECO:0000256" key="6">
    <source>
        <dbReference type="ARBA" id="ARBA00022741"/>
    </source>
</evidence>
<accession>A0A650GDI4</accession>